<keyword evidence="5" id="KW-1185">Reference proteome</keyword>
<evidence type="ECO:0000313" key="4">
    <source>
        <dbReference type="EMBL" id="MEG3438414.1"/>
    </source>
</evidence>
<name>A0AAW9QZ00_9CHRO</name>
<dbReference type="PROSITE" id="PS50110">
    <property type="entry name" value="RESPONSE_REGULATORY"/>
    <property type="match status" value="1"/>
</dbReference>
<dbReference type="Gene3D" id="3.40.50.2300">
    <property type="match status" value="1"/>
</dbReference>
<dbReference type="Proteomes" id="UP001328733">
    <property type="component" value="Unassembled WGS sequence"/>
</dbReference>
<dbReference type="PANTHER" id="PTHR44591">
    <property type="entry name" value="STRESS RESPONSE REGULATOR PROTEIN 1"/>
    <property type="match status" value="1"/>
</dbReference>
<reference evidence="4 5" key="1">
    <citation type="submission" date="2024-01" db="EMBL/GenBank/DDBJ databases">
        <title>Genomic insights into the taxonomy and metabolism of the cyanobacterium Pannus brasiliensis CCIBt3594.</title>
        <authorList>
            <person name="Machado M."/>
            <person name="Botero N.B."/>
            <person name="Andreote A.P.D."/>
            <person name="Feitosa A.M.T."/>
            <person name="Popin R."/>
            <person name="Sivonen K."/>
            <person name="Fiore M.F."/>
        </authorList>
    </citation>
    <scope>NUCLEOTIDE SEQUENCE [LARGE SCALE GENOMIC DNA]</scope>
    <source>
        <strain evidence="4 5">CCIBt3594</strain>
    </source>
</reference>
<comment type="caution">
    <text evidence="4">The sequence shown here is derived from an EMBL/GenBank/DDBJ whole genome shotgun (WGS) entry which is preliminary data.</text>
</comment>
<evidence type="ECO:0000313" key="5">
    <source>
        <dbReference type="Proteomes" id="UP001328733"/>
    </source>
</evidence>
<evidence type="ECO:0000256" key="1">
    <source>
        <dbReference type="ARBA" id="ARBA00022553"/>
    </source>
</evidence>
<sequence>MSHSPDPFIASLTRELDRLHQDKATGEMIFRWRDNTVTLYLLAGRLQYIVDRSHRMRRWKRAIFQHGRDWAVPTQILNTQPWEYDFLYQGIKKSTLPLEQAKAVIGSVVRECLTELALGENVEYHWEARDRAKSTFSYFLSLSLPEVHPILTESTEIHYEWERERLERVSLSSAPTLTEKGKAIPNPNLQKYLNGQFTLWDVALQLKQPVIKVAKSLLPWHEKGLLEFKKLADLPCPVEDIEEAAPASTVTESSQFESASVPATGNQTASGKARFLIACIDDSPIVIHNLKTILTPAGFEVLSIQEPMAGFGQLIERKPDLILLDLNMPNANGYSICKFLRETPVFGHTPIIILTAQDSSIDRTRAKLAGANDFISKPAEAGTLIRLIETYLPQAVGVFGRS</sequence>
<accession>A0AAW9QZ00</accession>
<dbReference type="SUPFAM" id="SSF52172">
    <property type="entry name" value="CheY-like"/>
    <property type="match status" value="1"/>
</dbReference>
<dbReference type="EMBL" id="JBAFSM010000028">
    <property type="protein sequence ID" value="MEG3438414.1"/>
    <property type="molecule type" value="Genomic_DNA"/>
</dbReference>
<dbReference type="InterPro" id="IPR050595">
    <property type="entry name" value="Bact_response_regulator"/>
</dbReference>
<organism evidence="4 5">
    <name type="scientific">Pannus brasiliensis CCIBt3594</name>
    <dbReference type="NCBI Taxonomy" id="1427578"/>
    <lineage>
        <taxon>Bacteria</taxon>
        <taxon>Bacillati</taxon>
        <taxon>Cyanobacteriota</taxon>
        <taxon>Cyanophyceae</taxon>
        <taxon>Oscillatoriophycideae</taxon>
        <taxon>Chroococcales</taxon>
        <taxon>Microcystaceae</taxon>
        <taxon>Pannus</taxon>
    </lineage>
</organism>
<dbReference type="SMART" id="SM00448">
    <property type="entry name" value="REC"/>
    <property type="match status" value="1"/>
</dbReference>
<dbReference type="InterPro" id="IPR001789">
    <property type="entry name" value="Sig_transdc_resp-reg_receiver"/>
</dbReference>
<evidence type="ECO:0000259" key="3">
    <source>
        <dbReference type="PROSITE" id="PS50110"/>
    </source>
</evidence>
<feature type="domain" description="Response regulatory" evidence="3">
    <location>
        <begin position="276"/>
        <end position="392"/>
    </location>
</feature>
<dbReference type="RefSeq" id="WP_332865895.1">
    <property type="nucleotide sequence ID" value="NZ_JBAFSM010000028.1"/>
</dbReference>
<dbReference type="AlphaFoldDB" id="A0AAW9QZ00"/>
<dbReference type="InterPro" id="IPR011006">
    <property type="entry name" value="CheY-like_superfamily"/>
</dbReference>
<keyword evidence="1 2" id="KW-0597">Phosphoprotein</keyword>
<protein>
    <submittedName>
        <fullName evidence="4">Response regulator</fullName>
    </submittedName>
</protein>
<proteinExistence type="predicted"/>
<dbReference type="PANTHER" id="PTHR44591:SF23">
    <property type="entry name" value="CHEY SUBFAMILY"/>
    <property type="match status" value="1"/>
</dbReference>
<gene>
    <name evidence="4" type="ORF">V0288_14885</name>
</gene>
<dbReference type="Pfam" id="PF00072">
    <property type="entry name" value="Response_reg"/>
    <property type="match status" value="1"/>
</dbReference>
<feature type="modified residue" description="4-aspartylphosphate" evidence="2">
    <location>
        <position position="325"/>
    </location>
</feature>
<evidence type="ECO:0000256" key="2">
    <source>
        <dbReference type="PROSITE-ProRule" id="PRU00169"/>
    </source>
</evidence>
<dbReference type="GO" id="GO:0000160">
    <property type="term" value="P:phosphorelay signal transduction system"/>
    <property type="evidence" value="ECO:0007669"/>
    <property type="project" value="InterPro"/>
</dbReference>